<evidence type="ECO:0000256" key="10">
    <source>
        <dbReference type="ARBA" id="ARBA00051301"/>
    </source>
</evidence>
<evidence type="ECO:0000256" key="3">
    <source>
        <dbReference type="ARBA" id="ARBA00006247"/>
    </source>
</evidence>
<dbReference type="OrthoDB" id="7055905at2"/>
<dbReference type="PROSITE" id="PS00758">
    <property type="entry name" value="ARGE_DAPE_CPG2_1"/>
    <property type="match status" value="1"/>
</dbReference>
<evidence type="ECO:0000256" key="8">
    <source>
        <dbReference type="ARBA" id="ARBA00022833"/>
    </source>
</evidence>
<dbReference type="NCBIfam" id="TIGR01910">
    <property type="entry name" value="DapE-ArgE"/>
    <property type="match status" value="1"/>
</dbReference>
<dbReference type="Proteomes" id="UP000190037">
    <property type="component" value="Unassembled WGS sequence"/>
</dbReference>
<comment type="similarity">
    <text evidence="3">Belongs to the peptidase M20A family.</text>
</comment>
<name>A0A1T3NMR4_9ACTN</name>
<dbReference type="PANTHER" id="PTHR43808">
    <property type="entry name" value="ACETYLORNITHINE DEACETYLASE"/>
    <property type="match status" value="1"/>
</dbReference>
<accession>A0A1T3NMR4</accession>
<keyword evidence="7" id="KW-0378">Hydrolase</keyword>
<dbReference type="Gene3D" id="3.40.630.10">
    <property type="entry name" value="Zn peptidases"/>
    <property type="match status" value="2"/>
</dbReference>
<reference evidence="11 12" key="1">
    <citation type="submission" date="2017-03" db="EMBL/GenBank/DDBJ databases">
        <title>Draft genome sequence of Streptomyces scabrisporus NF3, endophyte isolated from Amphipterygium adstringens.</title>
        <authorList>
            <person name="Vazquez M."/>
            <person name="Ceapa C.D."/>
            <person name="Rodriguez Luna D."/>
            <person name="Sanchez Esquivel S."/>
        </authorList>
    </citation>
    <scope>NUCLEOTIDE SEQUENCE [LARGE SCALE GENOMIC DNA]</scope>
    <source>
        <strain evidence="11 12">NF3</strain>
    </source>
</reference>
<organism evidence="11 12">
    <name type="scientific">Embleya scabrispora</name>
    <dbReference type="NCBI Taxonomy" id="159449"/>
    <lineage>
        <taxon>Bacteria</taxon>
        <taxon>Bacillati</taxon>
        <taxon>Actinomycetota</taxon>
        <taxon>Actinomycetes</taxon>
        <taxon>Kitasatosporales</taxon>
        <taxon>Streptomycetaceae</taxon>
        <taxon>Embleya</taxon>
    </lineage>
</organism>
<dbReference type="InterPro" id="IPR001261">
    <property type="entry name" value="ArgE/DapE_CS"/>
</dbReference>
<dbReference type="InterPro" id="IPR002933">
    <property type="entry name" value="Peptidase_M20"/>
</dbReference>
<dbReference type="RefSeq" id="WP_078981201.1">
    <property type="nucleotide sequence ID" value="NZ_MWQN01000003.1"/>
</dbReference>
<keyword evidence="9" id="KW-0170">Cobalt</keyword>
<comment type="cofactor">
    <cofactor evidence="1">
        <name>Zn(2+)</name>
        <dbReference type="ChEBI" id="CHEBI:29105"/>
    </cofactor>
</comment>
<gene>
    <name evidence="11" type="ORF">B4N89_38560</name>
</gene>
<comment type="catalytic activity">
    <reaction evidence="10">
        <text>N-succinyl-(2S,6S)-2,6-diaminopimelate + H2O = (2S,6S)-2,6-diaminopimelate + succinate</text>
        <dbReference type="Rhea" id="RHEA:22608"/>
        <dbReference type="ChEBI" id="CHEBI:15377"/>
        <dbReference type="ChEBI" id="CHEBI:30031"/>
        <dbReference type="ChEBI" id="CHEBI:57609"/>
        <dbReference type="ChEBI" id="CHEBI:58087"/>
        <dbReference type="EC" id="3.5.1.18"/>
    </reaction>
</comment>
<comment type="caution">
    <text evidence="11">The sequence shown here is derived from an EMBL/GenBank/DDBJ whole genome shotgun (WGS) entry which is preliminary data.</text>
</comment>
<dbReference type="UniPathway" id="UPA00034">
    <property type="reaction ID" value="UER00021"/>
</dbReference>
<dbReference type="GO" id="GO:0046872">
    <property type="term" value="F:metal ion binding"/>
    <property type="evidence" value="ECO:0007669"/>
    <property type="project" value="UniProtKB-KW"/>
</dbReference>
<dbReference type="EMBL" id="MWQN01000003">
    <property type="protein sequence ID" value="OPC78106.1"/>
    <property type="molecule type" value="Genomic_DNA"/>
</dbReference>
<dbReference type="InterPro" id="IPR050072">
    <property type="entry name" value="Peptidase_M20A"/>
</dbReference>
<dbReference type="SUPFAM" id="SSF55031">
    <property type="entry name" value="Bacterial exopeptidase dimerisation domain"/>
    <property type="match status" value="1"/>
</dbReference>
<evidence type="ECO:0000256" key="9">
    <source>
        <dbReference type="ARBA" id="ARBA00023285"/>
    </source>
</evidence>
<keyword evidence="12" id="KW-1185">Reference proteome</keyword>
<dbReference type="EC" id="3.5.1.18" evidence="4"/>
<evidence type="ECO:0000256" key="7">
    <source>
        <dbReference type="ARBA" id="ARBA00022801"/>
    </source>
</evidence>
<protein>
    <recommendedName>
        <fullName evidence="5">Probable succinyl-diaminopimelate desuccinylase</fullName>
        <ecNumber evidence="4">3.5.1.18</ecNumber>
    </recommendedName>
</protein>
<evidence type="ECO:0000256" key="6">
    <source>
        <dbReference type="ARBA" id="ARBA00022723"/>
    </source>
</evidence>
<evidence type="ECO:0000256" key="2">
    <source>
        <dbReference type="ARBA" id="ARBA00005130"/>
    </source>
</evidence>
<dbReference type="Pfam" id="PF01546">
    <property type="entry name" value="Peptidase_M20"/>
    <property type="match status" value="1"/>
</dbReference>
<sequence length="425" mass="44279">MTTTSSPHIPESAVEAFVRVDRVTRTAAALVRIDTRNPPGREAAAVPALLDLMRAIGCDTEVFTSSGGRPSVLARYGTGAPGRATLLINGHVDVVPVVEADWTTPPFDAVVSGGRLIGRGAADMKGGIAAAVEGLRACLDAGLAPDADIVFHLVADEETGGAHGTAELVDAGLVRADACIVPEPTGLRVAVAERGSWQAGIEVFGTAGHGGEPALGRSAVADAARITTALHLARFHDRPHPLLGSPTCNVAMVRGGVAANVIAPACTLTIDRRTLPGESADDVYASIVRTIDASCPDVDYRVLPKFFCEASELPLPHPFADFVDACRPRPRPHTRPRSRVAPGEGFIGLSLGSDARFLRNRLGIPTVVYGPGSIEQAHGADEWVGIGDLTLAARTFARAIAGFADFVAQADTGRVSPSRQTGRQL</sequence>
<keyword evidence="6" id="KW-0479">Metal-binding</keyword>
<dbReference type="AlphaFoldDB" id="A0A1T3NMR4"/>
<evidence type="ECO:0000313" key="11">
    <source>
        <dbReference type="EMBL" id="OPC78106.1"/>
    </source>
</evidence>
<comment type="pathway">
    <text evidence="2">Amino-acid biosynthesis; L-lysine biosynthesis via DAP pathway; LL-2,6-diaminopimelate from (S)-tetrahydrodipicolinate (succinylase route): step 3/3.</text>
</comment>
<dbReference type="STRING" id="159449.B4N89_38560"/>
<evidence type="ECO:0000256" key="4">
    <source>
        <dbReference type="ARBA" id="ARBA00011921"/>
    </source>
</evidence>
<dbReference type="InterPro" id="IPR010182">
    <property type="entry name" value="ArgE/DapE"/>
</dbReference>
<proteinExistence type="inferred from homology"/>
<evidence type="ECO:0000313" key="12">
    <source>
        <dbReference type="Proteomes" id="UP000190037"/>
    </source>
</evidence>
<evidence type="ECO:0000256" key="1">
    <source>
        <dbReference type="ARBA" id="ARBA00001947"/>
    </source>
</evidence>
<keyword evidence="8" id="KW-0862">Zinc</keyword>
<dbReference type="SUPFAM" id="SSF53187">
    <property type="entry name" value="Zn-dependent exopeptidases"/>
    <property type="match status" value="1"/>
</dbReference>
<evidence type="ECO:0000256" key="5">
    <source>
        <dbReference type="ARBA" id="ARBA00016853"/>
    </source>
</evidence>
<dbReference type="Gene3D" id="3.30.70.360">
    <property type="match status" value="1"/>
</dbReference>
<dbReference type="GO" id="GO:0009089">
    <property type="term" value="P:lysine biosynthetic process via diaminopimelate"/>
    <property type="evidence" value="ECO:0007669"/>
    <property type="project" value="UniProtKB-UniPathway"/>
</dbReference>
<dbReference type="InterPro" id="IPR036264">
    <property type="entry name" value="Bact_exopeptidase_dim_dom"/>
</dbReference>
<dbReference type="GO" id="GO:0009014">
    <property type="term" value="F:succinyl-diaminopimelate desuccinylase activity"/>
    <property type="evidence" value="ECO:0007669"/>
    <property type="project" value="UniProtKB-EC"/>
</dbReference>